<gene>
    <name evidence="8" type="ORF">CSB45_07120</name>
</gene>
<comment type="cofactor">
    <cofactor evidence="1">
        <name>[4Fe-4S] cluster</name>
        <dbReference type="ChEBI" id="CHEBI:49883"/>
    </cofactor>
</comment>
<dbReference type="SUPFAM" id="SSF102114">
    <property type="entry name" value="Radical SAM enzymes"/>
    <property type="match status" value="1"/>
</dbReference>
<dbReference type="EMBL" id="PDPS01000026">
    <property type="protein sequence ID" value="PID57589.1"/>
    <property type="molecule type" value="Genomic_DNA"/>
</dbReference>
<evidence type="ECO:0000256" key="2">
    <source>
        <dbReference type="ARBA" id="ARBA00022485"/>
    </source>
</evidence>
<dbReference type="PANTHER" id="PTHR43583">
    <property type="entry name" value="2-IMINOACETATE SYNTHASE"/>
    <property type="match status" value="1"/>
</dbReference>
<reference evidence="8 9" key="1">
    <citation type="submission" date="2017-10" db="EMBL/GenBank/DDBJ databases">
        <title>Novel microbial diversity and functional potential in the marine mammal oral microbiome.</title>
        <authorList>
            <person name="Dudek N.K."/>
            <person name="Sun C.L."/>
            <person name="Burstein D."/>
            <person name="Kantor R.S."/>
            <person name="Aliaga Goltsman D.S."/>
            <person name="Bik E.M."/>
            <person name="Thomas B.C."/>
            <person name="Banfield J.F."/>
            <person name="Relman D.A."/>
        </authorList>
    </citation>
    <scope>NUCLEOTIDE SEQUENCE [LARGE SCALE GENOMIC DNA]</scope>
    <source>
        <strain evidence="8">DOLZORAL124_49_17</strain>
    </source>
</reference>
<dbReference type="Proteomes" id="UP000229740">
    <property type="component" value="Unassembled WGS sequence"/>
</dbReference>
<evidence type="ECO:0000256" key="1">
    <source>
        <dbReference type="ARBA" id="ARBA00001966"/>
    </source>
</evidence>
<dbReference type="NCBIfam" id="TIGR03955">
    <property type="entry name" value="rSAM_HydG"/>
    <property type="match status" value="1"/>
</dbReference>
<evidence type="ECO:0000259" key="7">
    <source>
        <dbReference type="SMART" id="SM00876"/>
    </source>
</evidence>
<dbReference type="SFLD" id="SFLDS00029">
    <property type="entry name" value="Radical_SAM"/>
    <property type="match status" value="1"/>
</dbReference>
<dbReference type="InterPro" id="IPR034428">
    <property type="entry name" value="ThiH/NoCL/HydG-like"/>
</dbReference>
<dbReference type="GO" id="GO:0003824">
    <property type="term" value="F:catalytic activity"/>
    <property type="evidence" value="ECO:0007669"/>
    <property type="project" value="InterPro"/>
</dbReference>
<dbReference type="Gene3D" id="3.20.20.70">
    <property type="entry name" value="Aldolase class I"/>
    <property type="match status" value="1"/>
</dbReference>
<dbReference type="GO" id="GO:0042364">
    <property type="term" value="P:water-soluble vitamin biosynthetic process"/>
    <property type="evidence" value="ECO:0007669"/>
    <property type="project" value="UniProtKB-ARBA"/>
</dbReference>
<protein>
    <submittedName>
        <fullName evidence="8">[FeFe] hydrogenase H-cluster radical SAM maturase HydG</fullName>
    </submittedName>
</protein>
<dbReference type="SFLD" id="SFLDG01060">
    <property type="entry name" value="BATS_domain_containing"/>
    <property type="match status" value="1"/>
</dbReference>
<dbReference type="InterPro" id="IPR024007">
    <property type="entry name" value="FeFe-hyd_mat_HydG"/>
</dbReference>
<dbReference type="Pfam" id="PF06968">
    <property type="entry name" value="BATS"/>
    <property type="match status" value="1"/>
</dbReference>
<evidence type="ECO:0000313" key="9">
    <source>
        <dbReference type="Proteomes" id="UP000229740"/>
    </source>
</evidence>
<keyword evidence="6" id="KW-0411">Iron-sulfur</keyword>
<dbReference type="PANTHER" id="PTHR43583:SF2">
    <property type="entry name" value="THIAZOLE BIOSYNTHESIS PROTEIN"/>
    <property type="match status" value="1"/>
</dbReference>
<keyword evidence="2" id="KW-0004">4Fe-4S</keyword>
<dbReference type="InterPro" id="IPR010722">
    <property type="entry name" value="BATS_dom"/>
</dbReference>
<keyword evidence="5" id="KW-0408">Iron</keyword>
<evidence type="ECO:0000256" key="4">
    <source>
        <dbReference type="ARBA" id="ARBA00022723"/>
    </source>
</evidence>
<keyword evidence="4" id="KW-0479">Metal-binding</keyword>
<comment type="caution">
    <text evidence="8">The sequence shown here is derived from an EMBL/GenBank/DDBJ whole genome shotgun (WGS) entry which is preliminary data.</text>
</comment>
<dbReference type="SMART" id="SM00876">
    <property type="entry name" value="BATS"/>
    <property type="match status" value="1"/>
</dbReference>
<evidence type="ECO:0000313" key="8">
    <source>
        <dbReference type="EMBL" id="PID57589.1"/>
    </source>
</evidence>
<dbReference type="GO" id="GO:0051539">
    <property type="term" value="F:4 iron, 4 sulfur cluster binding"/>
    <property type="evidence" value="ECO:0007669"/>
    <property type="project" value="UniProtKB-KW"/>
</dbReference>
<dbReference type="InterPro" id="IPR007197">
    <property type="entry name" value="rSAM"/>
</dbReference>
<dbReference type="Pfam" id="PF04055">
    <property type="entry name" value="Radical_SAM"/>
    <property type="match status" value="1"/>
</dbReference>
<dbReference type="InterPro" id="IPR058240">
    <property type="entry name" value="rSAM_sf"/>
</dbReference>
<keyword evidence="3" id="KW-0949">S-adenosyl-L-methionine</keyword>
<dbReference type="GO" id="GO:0046872">
    <property type="term" value="F:metal ion binding"/>
    <property type="evidence" value="ECO:0007669"/>
    <property type="project" value="UniProtKB-KW"/>
</dbReference>
<evidence type="ECO:0000256" key="5">
    <source>
        <dbReference type="ARBA" id="ARBA00023004"/>
    </source>
</evidence>
<proteinExistence type="predicted"/>
<dbReference type="SFLD" id="SFLDG01081">
    <property type="entry name" value="cleavage_of_the_Ca-Cb_bond_in"/>
    <property type="match status" value="1"/>
</dbReference>
<name>A0A2G6E681_9BACT</name>
<sequence length="504" mass="57510">MVNNPARSHTSSWLKNRIKTEEIEKYLENGSDFIHDDMIEETLINAKQRPADPSYVRDLIAKAKDIKSLTPDETAVLLHVEDPELWQEMEHAGGEIKRKVYDKRIVSFAPLYLSTKCVNNCAYCGFRTQNRDMTRRVLTMDEIRREIEVLAGQIGHKRLIVVYGEHPDSDVDYMVDSLKCIYDVEAVTPRGTNAGIRRVNVNAAPLSIKDLARVNDAGIGTYQVFQETYHHESYRKLHPETTIKGHFQWRLYCMHRAYDAGINDVGIGALFGLYDWRFEVMALVTHACALEAFSGVGPHTVSFPRIEPAESAPYAEHSPYKVSDDDFRKLVVVLRLSIPYTGMILTARESAQMRRKLIPLGITQTDASTRIGIGAYSEQFDSEQYGDKQQFTLGDTRSLSEVIREYAEMGYITSFCTAGYRCGRTGETIMDLLKCGTEGHFCKLNAALTFREWLDDFADEDTKQIGEALIAKEIQEIEKQLPQAHSYFMDYYKKTMEGARDLYF</sequence>
<accession>A0A2G6E681</accession>
<feature type="domain" description="Biotin and thiamin synthesis-associated" evidence="7">
    <location>
        <begin position="302"/>
        <end position="413"/>
    </location>
</feature>
<dbReference type="AlphaFoldDB" id="A0A2G6E681"/>
<evidence type="ECO:0000256" key="3">
    <source>
        <dbReference type="ARBA" id="ARBA00022691"/>
    </source>
</evidence>
<organism evidence="8 9">
    <name type="scientific">candidate division KSB3 bacterium</name>
    <dbReference type="NCBI Taxonomy" id="2044937"/>
    <lineage>
        <taxon>Bacteria</taxon>
        <taxon>candidate division KSB3</taxon>
    </lineage>
</organism>
<dbReference type="GO" id="GO:0044272">
    <property type="term" value="P:sulfur compound biosynthetic process"/>
    <property type="evidence" value="ECO:0007669"/>
    <property type="project" value="UniProtKB-ARBA"/>
</dbReference>
<dbReference type="CDD" id="cd01335">
    <property type="entry name" value="Radical_SAM"/>
    <property type="match status" value="1"/>
</dbReference>
<evidence type="ECO:0000256" key="6">
    <source>
        <dbReference type="ARBA" id="ARBA00023014"/>
    </source>
</evidence>
<dbReference type="InterPro" id="IPR013785">
    <property type="entry name" value="Aldolase_TIM"/>
</dbReference>